<evidence type="ECO:0000256" key="8">
    <source>
        <dbReference type="ARBA" id="ARBA00022598"/>
    </source>
</evidence>
<dbReference type="EC" id="6.1.1.10" evidence="4"/>
<dbReference type="GO" id="GO:0005524">
    <property type="term" value="F:ATP binding"/>
    <property type="evidence" value="ECO:0007669"/>
    <property type="project" value="UniProtKB-KW"/>
</dbReference>
<keyword evidence="11 16" id="KW-0694">RNA-binding</keyword>
<evidence type="ECO:0000256" key="7">
    <source>
        <dbReference type="ARBA" id="ARBA00022555"/>
    </source>
</evidence>
<dbReference type="NCBIfam" id="TIGR00399">
    <property type="entry name" value="metG_C_term"/>
    <property type="match status" value="1"/>
</dbReference>
<dbReference type="SUPFAM" id="SSF50249">
    <property type="entry name" value="Nucleic acid-binding proteins"/>
    <property type="match status" value="1"/>
</dbReference>
<dbReference type="AlphaFoldDB" id="A0AA96GGP4"/>
<dbReference type="GO" id="GO:0000049">
    <property type="term" value="F:tRNA binding"/>
    <property type="evidence" value="ECO:0007669"/>
    <property type="project" value="UniProtKB-UniRule"/>
</dbReference>
<feature type="domain" description="TRNA-binding" evidence="17">
    <location>
        <begin position="26"/>
        <end position="126"/>
    </location>
</feature>
<protein>
    <recommendedName>
        <fullName evidence="5">Methionine--tRNA ligase</fullName>
        <ecNumber evidence="4">6.1.1.10</ecNumber>
    </recommendedName>
    <alternativeName>
        <fullName evidence="14">Methionyl-tRNA synthetase</fullName>
    </alternativeName>
</protein>
<evidence type="ECO:0000256" key="2">
    <source>
        <dbReference type="ARBA" id="ARBA00004496"/>
    </source>
</evidence>
<accession>A0AA96GGP4</accession>
<keyword evidence="12" id="KW-0648">Protein biosynthesis</keyword>
<dbReference type="EMBL" id="CP116968">
    <property type="protein sequence ID" value="WNM62064.1"/>
    <property type="molecule type" value="Genomic_DNA"/>
</dbReference>
<dbReference type="GO" id="GO:0005737">
    <property type="term" value="C:cytoplasm"/>
    <property type="evidence" value="ECO:0007669"/>
    <property type="project" value="UniProtKB-SubCell"/>
</dbReference>
<dbReference type="GO" id="GO:0004825">
    <property type="term" value="F:methionine-tRNA ligase activity"/>
    <property type="evidence" value="ECO:0007669"/>
    <property type="project" value="UniProtKB-EC"/>
</dbReference>
<comment type="subcellular location">
    <subcellularLocation>
        <location evidence="2">Cytoplasm</location>
    </subcellularLocation>
</comment>
<evidence type="ECO:0000256" key="14">
    <source>
        <dbReference type="ARBA" id="ARBA00030904"/>
    </source>
</evidence>
<dbReference type="Pfam" id="PF01588">
    <property type="entry name" value="tRNA_bind"/>
    <property type="match status" value="1"/>
</dbReference>
<keyword evidence="9" id="KW-0547">Nucleotide-binding</keyword>
<evidence type="ECO:0000256" key="6">
    <source>
        <dbReference type="ARBA" id="ARBA00022490"/>
    </source>
</evidence>
<evidence type="ECO:0000256" key="1">
    <source>
        <dbReference type="ARBA" id="ARBA00003314"/>
    </source>
</evidence>
<comment type="catalytic activity">
    <reaction evidence="15">
        <text>tRNA(Met) + L-methionine + ATP = L-methionyl-tRNA(Met) + AMP + diphosphate</text>
        <dbReference type="Rhea" id="RHEA:13481"/>
        <dbReference type="Rhea" id="RHEA-COMP:9667"/>
        <dbReference type="Rhea" id="RHEA-COMP:9698"/>
        <dbReference type="ChEBI" id="CHEBI:30616"/>
        <dbReference type="ChEBI" id="CHEBI:33019"/>
        <dbReference type="ChEBI" id="CHEBI:57844"/>
        <dbReference type="ChEBI" id="CHEBI:78442"/>
        <dbReference type="ChEBI" id="CHEBI:78530"/>
        <dbReference type="ChEBI" id="CHEBI:456215"/>
        <dbReference type="EC" id="6.1.1.10"/>
    </reaction>
</comment>
<gene>
    <name evidence="18" type="primary">metG</name>
    <name evidence="18" type="ORF">PQG83_20345</name>
</gene>
<evidence type="ECO:0000313" key="19">
    <source>
        <dbReference type="Proteomes" id="UP001302494"/>
    </source>
</evidence>
<keyword evidence="6" id="KW-0963">Cytoplasm</keyword>
<dbReference type="KEGG" id="nneo:PQG83_20345"/>
<dbReference type="RefSeq" id="WP_312745006.1">
    <property type="nucleotide sequence ID" value="NZ_CP116968.1"/>
</dbReference>
<proteinExistence type="predicted"/>
<evidence type="ECO:0000256" key="10">
    <source>
        <dbReference type="ARBA" id="ARBA00022840"/>
    </source>
</evidence>
<comment type="function">
    <text evidence="1">Is required not only for elongation of protein synthesis but also for the initiation of all mRNA translation through initiator tRNA(fMet) aminoacylation.</text>
</comment>
<dbReference type="FunFam" id="2.40.50.140:FF:000042">
    <property type="entry name" value="Methionine--tRNA ligase"/>
    <property type="match status" value="1"/>
</dbReference>
<name>A0AA96GGP4_9BACT</name>
<dbReference type="Gene3D" id="2.40.50.140">
    <property type="entry name" value="Nucleic acid-binding proteins"/>
    <property type="match status" value="1"/>
</dbReference>
<evidence type="ECO:0000256" key="13">
    <source>
        <dbReference type="ARBA" id="ARBA00023146"/>
    </source>
</evidence>
<dbReference type="PANTHER" id="PTHR11586:SF37">
    <property type="entry name" value="TRNA-BINDING DOMAIN-CONTAINING PROTEIN"/>
    <property type="match status" value="1"/>
</dbReference>
<keyword evidence="8 18" id="KW-0436">Ligase</keyword>
<keyword evidence="19" id="KW-1185">Reference proteome</keyword>
<dbReference type="Proteomes" id="UP001302494">
    <property type="component" value="Chromosome"/>
</dbReference>
<reference evidence="18 19" key="1">
    <citation type="submission" date="2023-01" db="EMBL/GenBank/DDBJ databases">
        <title>Cultivation and genomic characterization of new, ubiquitous marine nitrite-oxidizing bacteria from the Nitrospirales.</title>
        <authorList>
            <person name="Mueller A.J."/>
            <person name="Daebeler A."/>
            <person name="Herbold C.W."/>
            <person name="Kirkegaard R.H."/>
            <person name="Daims H."/>
        </authorList>
    </citation>
    <scope>NUCLEOTIDE SEQUENCE [LARGE SCALE GENOMIC DNA]</scope>
    <source>
        <strain evidence="18 19">DK</strain>
    </source>
</reference>
<evidence type="ECO:0000256" key="16">
    <source>
        <dbReference type="PROSITE-ProRule" id="PRU00209"/>
    </source>
</evidence>
<dbReference type="CDD" id="cd02800">
    <property type="entry name" value="tRNA_bind_EcMetRS_like"/>
    <property type="match status" value="1"/>
</dbReference>
<evidence type="ECO:0000256" key="12">
    <source>
        <dbReference type="ARBA" id="ARBA00022917"/>
    </source>
</evidence>
<evidence type="ECO:0000256" key="3">
    <source>
        <dbReference type="ARBA" id="ARBA00011738"/>
    </source>
</evidence>
<dbReference type="PANTHER" id="PTHR11586">
    <property type="entry name" value="TRNA-AMINOACYLATION COFACTOR ARC1 FAMILY MEMBER"/>
    <property type="match status" value="1"/>
</dbReference>
<evidence type="ECO:0000256" key="5">
    <source>
        <dbReference type="ARBA" id="ARBA00018753"/>
    </source>
</evidence>
<evidence type="ECO:0000259" key="17">
    <source>
        <dbReference type="PROSITE" id="PS50886"/>
    </source>
</evidence>
<dbReference type="PROSITE" id="PS50886">
    <property type="entry name" value="TRBD"/>
    <property type="match status" value="1"/>
</dbReference>
<evidence type="ECO:0000256" key="9">
    <source>
        <dbReference type="ARBA" id="ARBA00022741"/>
    </source>
</evidence>
<sequence length="126" mass="13666">METPQPISTTQPQSPPNEAIQIGIADFQKVQLRVAKVLTAERVPKSEKLLKLQVDIGTEQRQIVAGIGKKYAPEELVGRTIVVVANLKPAKLMGIESQGMVLAAGDQEVLELLNMSQEIPAGTRIK</sequence>
<evidence type="ECO:0000256" key="11">
    <source>
        <dbReference type="ARBA" id="ARBA00022884"/>
    </source>
</evidence>
<keyword evidence="7 16" id="KW-0820">tRNA-binding</keyword>
<dbReference type="InterPro" id="IPR004495">
    <property type="entry name" value="Met-tRNA-synth_bsu_C"/>
</dbReference>
<keyword evidence="10" id="KW-0067">ATP-binding</keyword>
<evidence type="ECO:0000313" key="18">
    <source>
        <dbReference type="EMBL" id="WNM62064.1"/>
    </source>
</evidence>
<dbReference type="InterPro" id="IPR051270">
    <property type="entry name" value="Tyrosine-tRNA_ligase_regulator"/>
</dbReference>
<dbReference type="GO" id="GO:0006431">
    <property type="term" value="P:methionyl-tRNA aminoacylation"/>
    <property type="evidence" value="ECO:0007669"/>
    <property type="project" value="InterPro"/>
</dbReference>
<comment type="subunit">
    <text evidence="3">Homodimer.</text>
</comment>
<evidence type="ECO:0000256" key="15">
    <source>
        <dbReference type="ARBA" id="ARBA00047364"/>
    </source>
</evidence>
<keyword evidence="13" id="KW-0030">Aminoacyl-tRNA synthetase</keyword>
<evidence type="ECO:0000256" key="4">
    <source>
        <dbReference type="ARBA" id="ARBA00012838"/>
    </source>
</evidence>
<organism evidence="18 19">
    <name type="scientific">Candidatus Nitrospira neomarina</name>
    <dbReference type="NCBI Taxonomy" id="3020899"/>
    <lineage>
        <taxon>Bacteria</taxon>
        <taxon>Pseudomonadati</taxon>
        <taxon>Nitrospirota</taxon>
        <taxon>Nitrospiria</taxon>
        <taxon>Nitrospirales</taxon>
        <taxon>Nitrospiraceae</taxon>
        <taxon>Nitrospira</taxon>
    </lineage>
</organism>
<dbReference type="InterPro" id="IPR002547">
    <property type="entry name" value="tRNA-bd_dom"/>
</dbReference>
<dbReference type="InterPro" id="IPR012340">
    <property type="entry name" value="NA-bd_OB-fold"/>
</dbReference>